<dbReference type="AlphaFoldDB" id="A0A2I0JW79"/>
<dbReference type="EMBL" id="PGOL01001187">
    <property type="protein sequence ID" value="PKI60130.1"/>
    <property type="molecule type" value="Genomic_DNA"/>
</dbReference>
<proteinExistence type="predicted"/>
<reference evidence="1 2" key="1">
    <citation type="submission" date="2017-11" db="EMBL/GenBank/DDBJ databases">
        <title>De-novo sequencing of pomegranate (Punica granatum L.) genome.</title>
        <authorList>
            <person name="Akparov Z."/>
            <person name="Amiraslanov A."/>
            <person name="Hajiyeva S."/>
            <person name="Abbasov M."/>
            <person name="Kaur K."/>
            <person name="Hamwieh A."/>
            <person name="Solovyev V."/>
            <person name="Salamov A."/>
            <person name="Braich B."/>
            <person name="Kosarev P."/>
            <person name="Mahmoud A."/>
            <person name="Hajiyev E."/>
            <person name="Babayeva S."/>
            <person name="Izzatullayeva V."/>
            <person name="Mammadov A."/>
            <person name="Mammadov A."/>
            <person name="Sharifova S."/>
            <person name="Ojaghi J."/>
            <person name="Eynullazada K."/>
            <person name="Bayramov B."/>
            <person name="Abdulazimova A."/>
            <person name="Shahmuradov I."/>
        </authorList>
    </citation>
    <scope>NUCLEOTIDE SEQUENCE [LARGE SCALE GENOMIC DNA]</scope>
    <source>
        <strain evidence="2">cv. AG2017</strain>
        <tissue evidence="1">Leaf</tissue>
    </source>
</reference>
<dbReference type="Proteomes" id="UP000233551">
    <property type="component" value="Unassembled WGS sequence"/>
</dbReference>
<comment type="caution">
    <text evidence="1">The sequence shown here is derived from an EMBL/GenBank/DDBJ whole genome shotgun (WGS) entry which is preliminary data.</text>
</comment>
<gene>
    <name evidence="1" type="ORF">CRG98_019474</name>
</gene>
<keyword evidence="2" id="KW-1185">Reference proteome</keyword>
<name>A0A2I0JW79_PUNGR</name>
<evidence type="ECO:0000313" key="2">
    <source>
        <dbReference type="Proteomes" id="UP000233551"/>
    </source>
</evidence>
<organism evidence="1 2">
    <name type="scientific">Punica granatum</name>
    <name type="common">Pomegranate</name>
    <dbReference type="NCBI Taxonomy" id="22663"/>
    <lineage>
        <taxon>Eukaryota</taxon>
        <taxon>Viridiplantae</taxon>
        <taxon>Streptophyta</taxon>
        <taxon>Embryophyta</taxon>
        <taxon>Tracheophyta</taxon>
        <taxon>Spermatophyta</taxon>
        <taxon>Magnoliopsida</taxon>
        <taxon>eudicotyledons</taxon>
        <taxon>Gunneridae</taxon>
        <taxon>Pentapetalae</taxon>
        <taxon>rosids</taxon>
        <taxon>malvids</taxon>
        <taxon>Myrtales</taxon>
        <taxon>Lythraceae</taxon>
        <taxon>Punica</taxon>
    </lineage>
</organism>
<sequence>MSLTNSTFKGRLADTRLPFQMATFCFSTPSIPVKSTSGTRGTWYTFTGAVTLTLAPILDENSSSSAEDGEVDASESDGFSATSQRILHLLRVRAAVKVSTEEEEEGGEKNRQVLGRLEIAAAVLVPAAGDSRASVVVVVDMVL</sequence>
<accession>A0A2I0JW79</accession>
<evidence type="ECO:0000313" key="1">
    <source>
        <dbReference type="EMBL" id="PKI60130.1"/>
    </source>
</evidence>
<protein>
    <submittedName>
        <fullName evidence="1">Uncharacterized protein</fullName>
    </submittedName>
</protein>